<dbReference type="Proteomes" id="UP000308730">
    <property type="component" value="Unassembled WGS sequence"/>
</dbReference>
<gene>
    <name evidence="2" type="ORF">EUX98_g1651</name>
</gene>
<name>A0A4S4N399_9APHY</name>
<keyword evidence="3" id="KW-1185">Reference proteome</keyword>
<dbReference type="AlphaFoldDB" id="A0A4S4N399"/>
<dbReference type="OrthoDB" id="3364736at2759"/>
<evidence type="ECO:0000256" key="1">
    <source>
        <dbReference type="SAM" id="MobiDB-lite"/>
    </source>
</evidence>
<feature type="compositionally biased region" description="Low complexity" evidence="1">
    <location>
        <begin position="285"/>
        <end position="297"/>
    </location>
</feature>
<dbReference type="EMBL" id="SGPM01000019">
    <property type="protein sequence ID" value="THH32537.1"/>
    <property type="molecule type" value="Genomic_DNA"/>
</dbReference>
<protein>
    <submittedName>
        <fullName evidence="2">Uncharacterized protein</fullName>
    </submittedName>
</protein>
<proteinExistence type="predicted"/>
<comment type="caution">
    <text evidence="2">The sequence shown here is derived from an EMBL/GenBank/DDBJ whole genome shotgun (WGS) entry which is preliminary data.</text>
</comment>
<organism evidence="2 3">
    <name type="scientific">Antrodiella citrinella</name>
    <dbReference type="NCBI Taxonomy" id="2447956"/>
    <lineage>
        <taxon>Eukaryota</taxon>
        <taxon>Fungi</taxon>
        <taxon>Dikarya</taxon>
        <taxon>Basidiomycota</taxon>
        <taxon>Agaricomycotina</taxon>
        <taxon>Agaricomycetes</taxon>
        <taxon>Polyporales</taxon>
        <taxon>Steccherinaceae</taxon>
        <taxon>Antrodiella</taxon>
    </lineage>
</organism>
<feature type="compositionally biased region" description="Low complexity" evidence="1">
    <location>
        <begin position="307"/>
        <end position="316"/>
    </location>
</feature>
<sequence length="377" mass="40655">MSLSTTSTRTYSLTKYSRSYPRSQSQAIATTQDEWQHFTNPVMTLILDIKSRPSGDLDSYRMRIVWCLDAGAGAGGDAMDVDVGQRDVVFVRGLAISASLALIFGMGGQEDLDLLAFSSIPEHSSQQGLPLKAVYRDGIVGIRYMHPRVVPLGATPAYRRIQINFESPDAAKNFVTAIQLPSVWCYVSGDSDFDFDFGTCQDATTFGKHDAEPVRPAYIQPRRTGSFARSVSVHNVSASILVHASYKLDPAVRGRAPDASVRDLSMLSSDVVTLPPSSTPPTSDPAPQAQAQAAAHPPSQPPLTVNTPTATAPSTSTADTAEALLAALRTDTTSTVLALPRAELEHIIAEVVREEGFAALLETMDSMWRLKGLWGTK</sequence>
<evidence type="ECO:0000313" key="2">
    <source>
        <dbReference type="EMBL" id="THH32537.1"/>
    </source>
</evidence>
<evidence type="ECO:0000313" key="3">
    <source>
        <dbReference type="Proteomes" id="UP000308730"/>
    </source>
</evidence>
<feature type="region of interest" description="Disordered" evidence="1">
    <location>
        <begin position="271"/>
        <end position="316"/>
    </location>
</feature>
<reference evidence="2 3" key="1">
    <citation type="submission" date="2019-02" db="EMBL/GenBank/DDBJ databases">
        <title>Genome sequencing of the rare red list fungi Antrodiella citrinella (Flaviporus citrinellus).</title>
        <authorList>
            <person name="Buettner E."/>
            <person name="Kellner H."/>
        </authorList>
    </citation>
    <scope>NUCLEOTIDE SEQUENCE [LARGE SCALE GENOMIC DNA]</scope>
    <source>
        <strain evidence="2 3">DSM 108506</strain>
    </source>
</reference>
<accession>A0A4S4N399</accession>